<evidence type="ECO:0000313" key="1">
    <source>
        <dbReference type="EMBL" id="HJC71777.1"/>
    </source>
</evidence>
<gene>
    <name evidence="1" type="ORF">H9698_03145</name>
</gene>
<dbReference type="AlphaFoldDB" id="A0A9D2Q5D3"/>
<dbReference type="EMBL" id="DWWA01000018">
    <property type="protein sequence ID" value="HJC71777.1"/>
    <property type="molecule type" value="Genomic_DNA"/>
</dbReference>
<name>A0A9D2Q5D3_9FIRM</name>
<organism evidence="1 2">
    <name type="scientific">Candidatus Ruthenibacterium merdavium</name>
    <dbReference type="NCBI Taxonomy" id="2838752"/>
    <lineage>
        <taxon>Bacteria</taxon>
        <taxon>Bacillati</taxon>
        <taxon>Bacillota</taxon>
        <taxon>Clostridia</taxon>
        <taxon>Eubacteriales</taxon>
        <taxon>Oscillospiraceae</taxon>
        <taxon>Ruthenibacterium</taxon>
    </lineage>
</organism>
<accession>A0A9D2Q5D3</accession>
<sequence>MQQDCQYEFVLLPRCVLNQLLETVLHIAAQPELSAECKQMLSDMARKILEAL</sequence>
<reference evidence="1" key="1">
    <citation type="journal article" date="2021" name="PeerJ">
        <title>Extensive microbial diversity within the chicken gut microbiome revealed by metagenomics and culture.</title>
        <authorList>
            <person name="Gilroy R."/>
            <person name="Ravi A."/>
            <person name="Getino M."/>
            <person name="Pursley I."/>
            <person name="Horton D.L."/>
            <person name="Alikhan N.F."/>
            <person name="Baker D."/>
            <person name="Gharbi K."/>
            <person name="Hall N."/>
            <person name="Watson M."/>
            <person name="Adriaenssens E.M."/>
            <person name="Foster-Nyarko E."/>
            <person name="Jarju S."/>
            <person name="Secka A."/>
            <person name="Antonio M."/>
            <person name="Oren A."/>
            <person name="Chaudhuri R.R."/>
            <person name="La Ragione R."/>
            <person name="Hildebrand F."/>
            <person name="Pallen M.J."/>
        </authorList>
    </citation>
    <scope>NUCLEOTIDE SEQUENCE</scope>
    <source>
        <strain evidence="1">5933</strain>
    </source>
</reference>
<proteinExistence type="predicted"/>
<protein>
    <submittedName>
        <fullName evidence="1">Uncharacterized protein</fullName>
    </submittedName>
</protein>
<reference evidence="1" key="2">
    <citation type="submission" date="2021-04" db="EMBL/GenBank/DDBJ databases">
        <authorList>
            <person name="Gilroy R."/>
        </authorList>
    </citation>
    <scope>NUCLEOTIDE SEQUENCE</scope>
    <source>
        <strain evidence="1">5933</strain>
    </source>
</reference>
<comment type="caution">
    <text evidence="1">The sequence shown here is derived from an EMBL/GenBank/DDBJ whole genome shotgun (WGS) entry which is preliminary data.</text>
</comment>
<dbReference type="Proteomes" id="UP000823918">
    <property type="component" value="Unassembled WGS sequence"/>
</dbReference>
<evidence type="ECO:0000313" key="2">
    <source>
        <dbReference type="Proteomes" id="UP000823918"/>
    </source>
</evidence>